<evidence type="ECO:0000259" key="1">
    <source>
        <dbReference type="PROSITE" id="PS51502"/>
    </source>
</evidence>
<protein>
    <submittedName>
        <fullName evidence="2">Unannotated protein</fullName>
    </submittedName>
</protein>
<organism evidence="2">
    <name type="scientific">freshwater metagenome</name>
    <dbReference type="NCBI Taxonomy" id="449393"/>
    <lineage>
        <taxon>unclassified sequences</taxon>
        <taxon>metagenomes</taxon>
        <taxon>ecological metagenomes</taxon>
    </lineage>
</organism>
<dbReference type="AlphaFoldDB" id="A0A6J6ACA3"/>
<evidence type="ECO:0000313" key="3">
    <source>
        <dbReference type="EMBL" id="CAB4745334.1"/>
    </source>
</evidence>
<dbReference type="EMBL" id="CAFBOL010000196">
    <property type="protein sequence ID" value="CAB5023505.1"/>
    <property type="molecule type" value="Genomic_DNA"/>
</dbReference>
<feature type="domain" description="Stress-response A/B barrel" evidence="1">
    <location>
        <begin position="2"/>
        <end position="94"/>
    </location>
</feature>
<dbReference type="InterPro" id="IPR011008">
    <property type="entry name" value="Dimeric_a/b-barrel"/>
</dbReference>
<dbReference type="Pfam" id="PF07876">
    <property type="entry name" value="Dabb"/>
    <property type="match status" value="1"/>
</dbReference>
<dbReference type="SMART" id="SM00886">
    <property type="entry name" value="Dabb"/>
    <property type="match status" value="1"/>
</dbReference>
<dbReference type="SUPFAM" id="SSF54909">
    <property type="entry name" value="Dimeric alpha+beta barrel"/>
    <property type="match status" value="1"/>
</dbReference>
<proteinExistence type="predicted"/>
<name>A0A6J6ACA3_9ZZZZ</name>
<evidence type="ECO:0000313" key="2">
    <source>
        <dbReference type="EMBL" id="CAB4365844.1"/>
    </source>
</evidence>
<evidence type="ECO:0000313" key="6">
    <source>
        <dbReference type="EMBL" id="CAB5023505.1"/>
    </source>
</evidence>
<sequence>MFRQVIAIRWAEGVSADAKDSYRHALEALRQIPELLSMTWGDDARHFEGNFDFVTVMDFADFDSARTYVQHPLHQAYVRDHASKVIGERVVVQHDWTPPSS</sequence>
<evidence type="ECO:0000313" key="5">
    <source>
        <dbReference type="EMBL" id="CAB4955081.1"/>
    </source>
</evidence>
<dbReference type="PROSITE" id="PS51502">
    <property type="entry name" value="S_R_A_B_BARREL"/>
    <property type="match status" value="1"/>
</dbReference>
<dbReference type="InterPro" id="IPR013097">
    <property type="entry name" value="Dabb"/>
</dbReference>
<dbReference type="EMBL" id="CAFBND010000104">
    <property type="protein sequence ID" value="CAB4955081.1"/>
    <property type="molecule type" value="Genomic_DNA"/>
</dbReference>
<accession>A0A6J6ACA3</accession>
<gene>
    <name evidence="3" type="ORF">UFOPK2656_03191</name>
    <name evidence="4" type="ORF">UFOPK3267_00527</name>
    <name evidence="5" type="ORF">UFOPK3752_01911</name>
    <name evidence="6" type="ORF">UFOPK3931_03503</name>
    <name evidence="2" type="ORF">UFOPK4189_03588</name>
</gene>
<evidence type="ECO:0000313" key="4">
    <source>
        <dbReference type="EMBL" id="CAB4847696.1"/>
    </source>
</evidence>
<reference evidence="2" key="1">
    <citation type="submission" date="2020-05" db="EMBL/GenBank/DDBJ databases">
        <authorList>
            <person name="Chiriac C."/>
            <person name="Salcher M."/>
            <person name="Ghai R."/>
            <person name="Kavagutti S V."/>
        </authorList>
    </citation>
    <scope>NUCLEOTIDE SEQUENCE</scope>
</reference>
<dbReference type="EMBL" id="CAESGF010000056">
    <property type="protein sequence ID" value="CAB4365844.1"/>
    <property type="molecule type" value="Genomic_DNA"/>
</dbReference>
<dbReference type="EMBL" id="CAFBIY010000019">
    <property type="protein sequence ID" value="CAB4847696.1"/>
    <property type="molecule type" value="Genomic_DNA"/>
</dbReference>
<dbReference type="Gene3D" id="3.30.70.100">
    <property type="match status" value="1"/>
</dbReference>
<dbReference type="EMBL" id="CAEZYF010000032">
    <property type="protein sequence ID" value="CAB4745334.1"/>
    <property type="molecule type" value="Genomic_DNA"/>
</dbReference>